<name>A0A134BCH3_9BACT</name>
<proteinExistence type="predicted"/>
<dbReference type="AlphaFoldDB" id="A0A134BCH3"/>
<protein>
    <recommendedName>
        <fullName evidence="1">ADP ribosyltransferase domain-containing protein</fullName>
    </recommendedName>
</protein>
<organism evidence="2">
    <name type="scientific">Prevotella amnii</name>
    <dbReference type="NCBI Taxonomy" id="419005"/>
    <lineage>
        <taxon>Bacteria</taxon>
        <taxon>Pseudomonadati</taxon>
        <taxon>Bacteroidota</taxon>
        <taxon>Bacteroidia</taxon>
        <taxon>Bacteroidales</taxon>
        <taxon>Prevotellaceae</taxon>
        <taxon>Prevotella</taxon>
    </lineage>
</organism>
<dbReference type="Proteomes" id="UP000070531">
    <property type="component" value="Unassembled WGS sequence"/>
</dbReference>
<dbReference type="InterPro" id="IPR003540">
    <property type="entry name" value="ADP-ribosyltransferase"/>
</dbReference>
<gene>
    <name evidence="2" type="ORF">HMPREF1860_01324</name>
</gene>
<dbReference type="RefSeq" id="WP_060933037.1">
    <property type="nucleotide sequence ID" value="NZ_KQ960524.1"/>
</dbReference>
<dbReference type="SUPFAM" id="SSF56399">
    <property type="entry name" value="ADP-ribosylation"/>
    <property type="match status" value="1"/>
</dbReference>
<dbReference type="PROSITE" id="PS51996">
    <property type="entry name" value="TR_MART"/>
    <property type="match status" value="1"/>
</dbReference>
<feature type="domain" description="ADP ribosyltransferase" evidence="1">
    <location>
        <begin position="390"/>
        <end position="547"/>
    </location>
</feature>
<dbReference type="Pfam" id="PF03496">
    <property type="entry name" value="ADPrib_exo_Tox"/>
    <property type="match status" value="1"/>
</dbReference>
<dbReference type="GO" id="GO:0005576">
    <property type="term" value="C:extracellular region"/>
    <property type="evidence" value="ECO:0007669"/>
    <property type="project" value="InterPro"/>
</dbReference>
<evidence type="ECO:0000313" key="2">
    <source>
        <dbReference type="EMBL" id="KXB77570.1"/>
    </source>
</evidence>
<dbReference type="EMBL" id="LSDL01000065">
    <property type="protein sequence ID" value="KXB77570.1"/>
    <property type="molecule type" value="Genomic_DNA"/>
</dbReference>
<evidence type="ECO:0000259" key="1">
    <source>
        <dbReference type="Pfam" id="PF03496"/>
    </source>
</evidence>
<reference evidence="2 3" key="1">
    <citation type="submission" date="2016-01" db="EMBL/GenBank/DDBJ databases">
        <authorList>
            <person name="Oliw E.H."/>
        </authorList>
    </citation>
    <scope>NUCLEOTIDE SEQUENCE [LARGE SCALE GENOMIC DNA]</scope>
    <source>
        <strain evidence="2 3">DNF00307</strain>
    </source>
</reference>
<dbReference type="PATRIC" id="fig|419005.5.peg.1332"/>
<evidence type="ECO:0000313" key="3">
    <source>
        <dbReference type="Proteomes" id="UP000070531"/>
    </source>
</evidence>
<comment type="caution">
    <text evidence="2">The sequence shown here is derived from an EMBL/GenBank/DDBJ whole genome shotgun (WGS) entry which is preliminary data.</text>
</comment>
<sequence length="559" mass="64458">MSNKWDIEYLKTQIKLLKLIDAVYNEAAREAALIGTNINIKDPERIFSFADYPTTKKRVDTLMNAFNKHIKEVMIKGINAAWGISNSKNDELCRKVHRDTQTSEQIIHCDTVRQAFIDRKTSGLNLSDRVWNYTTQFKNEIELSLDCGIRDGLSASEMSRELKQYLKYPDKLFRRVRDEHGILQLSKRAAAFHPGQGVYRSSYKNARRLAATETNIAYRTADHLRWQDMDFVVGIKVELSNNHTCLGADGRPHAFADICDDLQGKYPKDFKFVGWHPHCRCHATPILKSLDEMNADTRSIIQGKKTLSKSVNQVSVIPDVFNKWINDNRERANGWASMPYFVRDNPQYIRGFEVDTYSPIERIFTRATRTNEAMAESLGIFLQRKYPEMPNTEKAAIYHYTQGNRSAYRELNNQLRKGKLTEFNEAFSELLSKGLSKISPIETTVYRTVRLNKTQLRGFYEKTVEQAETTFKGFTSTSLERSTAVNFAANHIGRKQNETDVLLVIQGKTGHRIEDFSQFGGRFAGKRNQKEVLFDKGAKCRFDKMVVEDGWYVFYLTEI</sequence>
<dbReference type="Gene3D" id="3.90.176.10">
    <property type="entry name" value="Toxin ADP-ribosyltransferase, Chain A, domain 1"/>
    <property type="match status" value="1"/>
</dbReference>
<dbReference type="STRING" id="419005.HMPREF1860_01324"/>
<accession>A0A134BCH3</accession>